<protein>
    <submittedName>
        <fullName evidence="1">Uncharacterized protein</fullName>
    </submittedName>
</protein>
<proteinExistence type="predicted"/>
<sequence>MLFSNRIGKRDDDPETTPTTVEKELCLETKRAFNFYSNKQYARAKDEYLAIAAKYQDTVSVVLSEKCHRLELTLEGPMDAED</sequence>
<evidence type="ECO:0000313" key="1">
    <source>
        <dbReference type="EMBL" id="SMC30409.1"/>
    </source>
</evidence>
<gene>
    <name evidence="1" type="ORF">SAMN06296008_101179</name>
</gene>
<dbReference type="Proteomes" id="UP000192708">
    <property type="component" value="Unassembled WGS sequence"/>
</dbReference>
<keyword evidence="2" id="KW-1185">Reference proteome</keyword>
<accession>A0A1W1Y2J9</accession>
<dbReference type="EMBL" id="FWXJ01000001">
    <property type="protein sequence ID" value="SMC30409.1"/>
    <property type="molecule type" value="Genomic_DNA"/>
</dbReference>
<reference evidence="1 2" key="1">
    <citation type="submission" date="2017-04" db="EMBL/GenBank/DDBJ databases">
        <authorList>
            <person name="Afonso C.L."/>
            <person name="Miller P.J."/>
            <person name="Scott M.A."/>
            <person name="Spackman E."/>
            <person name="Goraichik I."/>
            <person name="Dimitrov K.M."/>
            <person name="Suarez D.L."/>
            <person name="Swayne D.E."/>
        </authorList>
    </citation>
    <scope>NUCLEOTIDE SEQUENCE [LARGE SCALE GENOMIC DNA]</scope>
    <source>
        <strain evidence="1 2">VK13</strain>
    </source>
</reference>
<dbReference type="AlphaFoldDB" id="A0A1W1Y2J9"/>
<evidence type="ECO:0000313" key="2">
    <source>
        <dbReference type="Proteomes" id="UP000192708"/>
    </source>
</evidence>
<name>A0A1W1Y2J9_9BURK</name>
<dbReference type="RefSeq" id="WP_084281974.1">
    <property type="nucleotide sequence ID" value="NZ_FWXJ01000001.1"/>
</dbReference>
<organism evidence="1 2">
    <name type="scientific">Polynucleobacter kasalickyi</name>
    <dbReference type="NCBI Taxonomy" id="1938817"/>
    <lineage>
        <taxon>Bacteria</taxon>
        <taxon>Pseudomonadati</taxon>
        <taxon>Pseudomonadota</taxon>
        <taxon>Betaproteobacteria</taxon>
        <taxon>Burkholderiales</taxon>
        <taxon>Burkholderiaceae</taxon>
        <taxon>Polynucleobacter</taxon>
    </lineage>
</organism>